<dbReference type="GO" id="GO:0006281">
    <property type="term" value="P:DNA repair"/>
    <property type="evidence" value="ECO:0007669"/>
    <property type="project" value="UniProtKB-KW"/>
</dbReference>
<feature type="non-terminal residue" evidence="7">
    <location>
        <position position="511"/>
    </location>
</feature>
<dbReference type="CDD" id="cd17992">
    <property type="entry name" value="DEXHc_RecG"/>
    <property type="match status" value="1"/>
</dbReference>
<keyword evidence="3" id="KW-0547">Nucleotide-binding</keyword>
<sequence>MSLLTLSSSLQYIKGLGPVRTQVLSEMHIQTVEDLLYYFPRRHLDRTTVNPIHHIERGRHCTVVGTVQKIMVRKMGRKSLFEAVLFDGTGRLSLVWFHAVSIIAKMIQEGDRLAVTGKVGFYKGFQIIHPEWDKLDKDEDPVNTQAIIPLYPLTQELKESGLEHRRLRKVISGILDSITGIEDHFPSWMLKKLSLFPLSQSLKEIHFPSSEGGLKQSVNRLKFDEHFFLQLLMVLRKASFEETASQPLGIKGDNVKSIYNNLYFSLTSAQKKVIKEICEDLNKSTAMNRLLQGDVGSGKTIVAVLSSAVAVDSGVQCAIMAPTEILAVQHFDSFKKFSKKSPLSCELLIGKTPPKERTVILKKLKEKKIDVIIGTHALIQKDVQFKSLGLVIVDEQHRFGVVQRGDLIAKGYNPHFLAMTATPIPRTLTITYHGDMECSILDEMPKHRKPAKTRVIQPVKLEKVYQYMKSEMDEGKQCMVVYPLVEETEKSDLKAAEEAFTELSVGDFSDF</sequence>
<evidence type="ECO:0000259" key="6">
    <source>
        <dbReference type="PROSITE" id="PS51192"/>
    </source>
</evidence>
<accession>A0A382CFI5</accession>
<dbReference type="PANTHER" id="PTHR47964:SF1">
    <property type="entry name" value="ATP-DEPENDENT DNA HELICASE HOMOLOG RECG, CHLOROPLASTIC"/>
    <property type="match status" value="1"/>
</dbReference>
<dbReference type="InterPro" id="IPR011545">
    <property type="entry name" value="DEAD/DEAH_box_helicase_dom"/>
</dbReference>
<evidence type="ECO:0000256" key="2">
    <source>
        <dbReference type="ARBA" id="ARBA00022801"/>
    </source>
</evidence>
<dbReference type="InterPro" id="IPR012340">
    <property type="entry name" value="NA-bd_OB-fold"/>
</dbReference>
<keyword evidence="5" id="KW-0234">DNA repair</keyword>
<dbReference type="Gene3D" id="2.40.50.140">
    <property type="entry name" value="Nucleic acid-binding proteins"/>
    <property type="match status" value="1"/>
</dbReference>
<dbReference type="PANTHER" id="PTHR47964">
    <property type="entry name" value="ATP-DEPENDENT DNA HELICASE HOMOLOG RECG, CHLOROPLASTIC"/>
    <property type="match status" value="1"/>
</dbReference>
<keyword evidence="3" id="KW-0067">ATP-binding</keyword>
<dbReference type="SMART" id="SM00487">
    <property type="entry name" value="DEXDc"/>
    <property type="match status" value="1"/>
</dbReference>
<evidence type="ECO:0000256" key="1">
    <source>
        <dbReference type="ARBA" id="ARBA00022763"/>
    </source>
</evidence>
<dbReference type="EMBL" id="UINC01034107">
    <property type="protein sequence ID" value="SVB24431.1"/>
    <property type="molecule type" value="Genomic_DNA"/>
</dbReference>
<dbReference type="CDD" id="cd04488">
    <property type="entry name" value="RecG_wedge_OBF"/>
    <property type="match status" value="1"/>
</dbReference>
<gene>
    <name evidence="7" type="ORF">METZ01_LOCUS177285</name>
</gene>
<dbReference type="Pfam" id="PF00270">
    <property type="entry name" value="DEAD"/>
    <property type="match status" value="1"/>
</dbReference>
<keyword evidence="2" id="KW-0378">Hydrolase</keyword>
<dbReference type="SUPFAM" id="SSF50249">
    <property type="entry name" value="Nucleic acid-binding proteins"/>
    <property type="match status" value="1"/>
</dbReference>
<keyword evidence="3" id="KW-0347">Helicase</keyword>
<dbReference type="GO" id="GO:0003677">
    <property type="term" value="F:DNA binding"/>
    <property type="evidence" value="ECO:0007669"/>
    <property type="project" value="UniProtKB-KW"/>
</dbReference>
<dbReference type="InterPro" id="IPR014001">
    <property type="entry name" value="Helicase_ATP-bd"/>
</dbReference>
<keyword evidence="4" id="KW-0238">DNA-binding</keyword>
<feature type="domain" description="Helicase ATP-binding" evidence="6">
    <location>
        <begin position="280"/>
        <end position="441"/>
    </location>
</feature>
<evidence type="ECO:0000256" key="5">
    <source>
        <dbReference type="ARBA" id="ARBA00023204"/>
    </source>
</evidence>
<dbReference type="GO" id="GO:0005524">
    <property type="term" value="F:ATP binding"/>
    <property type="evidence" value="ECO:0007669"/>
    <property type="project" value="InterPro"/>
</dbReference>
<dbReference type="GO" id="GO:0003678">
    <property type="term" value="F:DNA helicase activity"/>
    <property type="evidence" value="ECO:0007669"/>
    <property type="project" value="TreeGrafter"/>
</dbReference>
<dbReference type="SUPFAM" id="SSF52540">
    <property type="entry name" value="P-loop containing nucleoside triphosphate hydrolases"/>
    <property type="match status" value="1"/>
</dbReference>
<organism evidence="7">
    <name type="scientific">marine metagenome</name>
    <dbReference type="NCBI Taxonomy" id="408172"/>
    <lineage>
        <taxon>unclassified sequences</taxon>
        <taxon>metagenomes</taxon>
        <taxon>ecological metagenomes</taxon>
    </lineage>
</organism>
<dbReference type="InterPro" id="IPR047112">
    <property type="entry name" value="RecG/Mfd"/>
</dbReference>
<dbReference type="InterPro" id="IPR027417">
    <property type="entry name" value="P-loop_NTPase"/>
</dbReference>
<dbReference type="GO" id="GO:0016787">
    <property type="term" value="F:hydrolase activity"/>
    <property type="evidence" value="ECO:0007669"/>
    <property type="project" value="UniProtKB-KW"/>
</dbReference>
<proteinExistence type="predicted"/>
<evidence type="ECO:0000256" key="3">
    <source>
        <dbReference type="ARBA" id="ARBA00022806"/>
    </source>
</evidence>
<dbReference type="PROSITE" id="PS51192">
    <property type="entry name" value="HELICASE_ATP_BIND_1"/>
    <property type="match status" value="1"/>
</dbReference>
<dbReference type="AlphaFoldDB" id="A0A382CFI5"/>
<protein>
    <recommendedName>
        <fullName evidence="6">Helicase ATP-binding domain-containing protein</fullName>
    </recommendedName>
</protein>
<reference evidence="7" key="1">
    <citation type="submission" date="2018-05" db="EMBL/GenBank/DDBJ databases">
        <authorList>
            <person name="Lanie J.A."/>
            <person name="Ng W.-L."/>
            <person name="Kazmierczak K.M."/>
            <person name="Andrzejewski T.M."/>
            <person name="Davidsen T.M."/>
            <person name="Wayne K.J."/>
            <person name="Tettelin H."/>
            <person name="Glass J.I."/>
            <person name="Rusch D."/>
            <person name="Podicherti R."/>
            <person name="Tsui H.-C.T."/>
            <person name="Winkler M.E."/>
        </authorList>
    </citation>
    <scope>NUCLEOTIDE SEQUENCE</scope>
</reference>
<name>A0A382CFI5_9ZZZZ</name>
<evidence type="ECO:0000256" key="4">
    <source>
        <dbReference type="ARBA" id="ARBA00023125"/>
    </source>
</evidence>
<dbReference type="Pfam" id="PF17191">
    <property type="entry name" value="RecG_wedge"/>
    <property type="match status" value="1"/>
</dbReference>
<dbReference type="InterPro" id="IPR033454">
    <property type="entry name" value="RecG_wedge"/>
</dbReference>
<evidence type="ECO:0000313" key="7">
    <source>
        <dbReference type="EMBL" id="SVB24431.1"/>
    </source>
</evidence>
<dbReference type="Gene3D" id="3.40.50.300">
    <property type="entry name" value="P-loop containing nucleotide triphosphate hydrolases"/>
    <property type="match status" value="2"/>
</dbReference>
<keyword evidence="1" id="KW-0227">DNA damage</keyword>